<gene>
    <name evidence="2" type="ORF">Tc00.1047053508887.5</name>
</gene>
<reference evidence="2 3" key="1">
    <citation type="journal article" date="2005" name="Science">
        <title>The genome sequence of Trypanosoma cruzi, etiologic agent of Chagas disease.</title>
        <authorList>
            <person name="El-Sayed N.M."/>
            <person name="Myler P.J."/>
            <person name="Bartholomeu D.C."/>
            <person name="Nilsson D."/>
            <person name="Aggarwal G."/>
            <person name="Tran A.N."/>
            <person name="Ghedin E."/>
            <person name="Worthey E.A."/>
            <person name="Delcher A.L."/>
            <person name="Blandin G."/>
            <person name="Westenberger S.J."/>
            <person name="Caler E."/>
            <person name="Cerqueira G.C."/>
            <person name="Branche C."/>
            <person name="Haas B."/>
            <person name="Anupama A."/>
            <person name="Arner E."/>
            <person name="Aslund L."/>
            <person name="Attipoe P."/>
            <person name="Bontempi E."/>
            <person name="Bringaud F."/>
            <person name="Burton P."/>
            <person name="Cadag E."/>
            <person name="Campbell D.A."/>
            <person name="Carrington M."/>
            <person name="Crabtree J."/>
            <person name="Darban H."/>
            <person name="da Silveira J.F."/>
            <person name="de Jong P."/>
            <person name="Edwards K."/>
            <person name="Englund P.T."/>
            <person name="Fazelina G."/>
            <person name="Feldblyum T."/>
            <person name="Ferella M."/>
            <person name="Frasch A.C."/>
            <person name="Gull K."/>
            <person name="Horn D."/>
            <person name="Hou L."/>
            <person name="Huang Y."/>
            <person name="Kindlund E."/>
            <person name="Klingbeil M."/>
            <person name="Kluge S."/>
            <person name="Koo H."/>
            <person name="Lacerda D."/>
            <person name="Levin M.J."/>
            <person name="Lorenzi H."/>
            <person name="Louie T."/>
            <person name="Machado C.R."/>
            <person name="McCulloch R."/>
            <person name="McKenna A."/>
            <person name="Mizuno Y."/>
            <person name="Mottram J.C."/>
            <person name="Nelson S."/>
            <person name="Ochaya S."/>
            <person name="Osoegawa K."/>
            <person name="Pai G."/>
            <person name="Parsons M."/>
            <person name="Pentony M."/>
            <person name="Pettersson U."/>
            <person name="Pop M."/>
            <person name="Ramirez J.L."/>
            <person name="Rinta J."/>
            <person name="Robertson L."/>
            <person name="Salzberg S.L."/>
            <person name="Sanchez D.O."/>
            <person name="Seyler A."/>
            <person name="Sharma R."/>
            <person name="Shetty J."/>
            <person name="Simpson A.J."/>
            <person name="Sisk E."/>
            <person name="Tammi M.T."/>
            <person name="Tarleton R."/>
            <person name="Teixeira S."/>
            <person name="Van Aken S."/>
            <person name="Vogt C."/>
            <person name="Ward P.N."/>
            <person name="Wickstead B."/>
            <person name="Wortman J."/>
            <person name="White O."/>
            <person name="Fraser C.M."/>
            <person name="Stuart K.D."/>
            <person name="Andersson B."/>
        </authorList>
    </citation>
    <scope>NUCLEOTIDE SEQUENCE [LARGE SCALE GENOMIC DNA]</scope>
    <source>
        <strain evidence="2 3">CL Brener</strain>
    </source>
</reference>
<feature type="region of interest" description="Disordered" evidence="1">
    <location>
        <begin position="1"/>
        <end position="86"/>
    </location>
</feature>
<feature type="compositionally biased region" description="Polar residues" evidence="1">
    <location>
        <begin position="26"/>
        <end position="36"/>
    </location>
</feature>
<evidence type="ECO:0000313" key="2">
    <source>
        <dbReference type="EMBL" id="EAN83351.1"/>
    </source>
</evidence>
<dbReference type="KEGG" id="tcr:508887.5"/>
<protein>
    <submittedName>
        <fullName evidence="2">Trans-sialidase, putative</fullName>
    </submittedName>
</protein>
<dbReference type="PaxDb" id="353153-Q4CSU9"/>
<comment type="caution">
    <text evidence="2">The sequence shown here is derived from an EMBL/GenBank/DDBJ whole genome shotgun (WGS) entry which is preliminary data.</text>
</comment>
<evidence type="ECO:0000256" key="1">
    <source>
        <dbReference type="SAM" id="MobiDB-lite"/>
    </source>
</evidence>
<dbReference type="Pfam" id="PF11052">
    <property type="entry name" value="Tr-sialidase_C"/>
    <property type="match status" value="1"/>
</dbReference>
<proteinExistence type="predicted"/>
<evidence type="ECO:0000313" key="3">
    <source>
        <dbReference type="Proteomes" id="UP000002296"/>
    </source>
</evidence>
<dbReference type="EMBL" id="AAHK01002078">
    <property type="protein sequence ID" value="EAN83351.1"/>
    <property type="molecule type" value="Genomic_DNA"/>
</dbReference>
<dbReference type="RefSeq" id="XP_805202.1">
    <property type="nucleotide sequence ID" value="XM_800109.1"/>
</dbReference>
<organism evidence="2 3">
    <name type="scientific">Trypanosoma cruzi (strain CL Brener)</name>
    <dbReference type="NCBI Taxonomy" id="353153"/>
    <lineage>
        <taxon>Eukaryota</taxon>
        <taxon>Discoba</taxon>
        <taxon>Euglenozoa</taxon>
        <taxon>Kinetoplastea</taxon>
        <taxon>Metakinetoplastina</taxon>
        <taxon>Trypanosomatida</taxon>
        <taxon>Trypanosomatidae</taxon>
        <taxon>Trypanosoma</taxon>
        <taxon>Schizotrypanum</taxon>
    </lineage>
</organism>
<dbReference type="Proteomes" id="UP000002296">
    <property type="component" value="Unassembled WGS sequence"/>
</dbReference>
<dbReference type="AlphaFoldDB" id="Q4CSU9"/>
<feature type="compositionally biased region" description="Low complexity" evidence="1">
    <location>
        <begin position="63"/>
        <end position="86"/>
    </location>
</feature>
<sequence>VDVSSSSDADPTVVTGSGETVEGDGSPQTPEVSMSSGEDGETTGGTDAQGEEGIHSQAGEVKSAALNSSLGNSSQGNNSDACNVSGSGLLPSLPSLLLLGLWGFATQ</sequence>
<name>Q4CSU9_TRYCC</name>
<keyword evidence="3" id="KW-1185">Reference proteome</keyword>
<feature type="compositionally biased region" description="Polar residues" evidence="1">
    <location>
        <begin position="1"/>
        <end position="18"/>
    </location>
</feature>
<dbReference type="InParanoid" id="Q4CSU9"/>
<feature type="non-terminal residue" evidence="2">
    <location>
        <position position="1"/>
    </location>
</feature>
<dbReference type="InterPro" id="IPR021287">
    <property type="entry name" value="Trans-sialidase_CS"/>
</dbReference>
<accession>Q4CSU9</accession>
<dbReference type="GeneID" id="3534863"/>